<dbReference type="Proteomes" id="UP000550729">
    <property type="component" value="Unassembled WGS sequence"/>
</dbReference>
<dbReference type="InterPro" id="IPR052336">
    <property type="entry name" value="MlaD_Phospholipid_Transporter"/>
</dbReference>
<dbReference type="AlphaFoldDB" id="A0A848L3D6"/>
<dbReference type="EMBL" id="JABBNB010000060">
    <property type="protein sequence ID" value="NMO05266.1"/>
    <property type="molecule type" value="Genomic_DNA"/>
</dbReference>
<dbReference type="PANTHER" id="PTHR33371">
    <property type="entry name" value="INTERMEMBRANE PHOSPHOLIPID TRANSPORT SYSTEM BINDING PROTEIN MLAD-RELATED"/>
    <property type="match status" value="1"/>
</dbReference>
<gene>
    <name evidence="4" type="ORF">HH308_29010</name>
</gene>
<reference evidence="4 5" key="1">
    <citation type="submission" date="2020-04" db="EMBL/GenBank/DDBJ databases">
        <title>Gordonia sp. nov. TBRC 11910.</title>
        <authorList>
            <person name="Suriyachadkun C."/>
        </authorList>
    </citation>
    <scope>NUCLEOTIDE SEQUENCE [LARGE SCALE GENOMIC DNA]</scope>
    <source>
        <strain evidence="4 5">TBRC 11910</strain>
    </source>
</reference>
<dbReference type="PANTHER" id="PTHR33371:SF16">
    <property type="entry name" value="MCE-FAMILY PROTEIN MCE3F"/>
    <property type="match status" value="1"/>
</dbReference>
<dbReference type="InterPro" id="IPR005693">
    <property type="entry name" value="Mce"/>
</dbReference>
<organism evidence="4 5">
    <name type="scientific">Gordonia asplenii</name>
    <dbReference type="NCBI Taxonomy" id="2725283"/>
    <lineage>
        <taxon>Bacteria</taxon>
        <taxon>Bacillati</taxon>
        <taxon>Actinomycetota</taxon>
        <taxon>Actinomycetes</taxon>
        <taxon>Mycobacteriales</taxon>
        <taxon>Gordoniaceae</taxon>
        <taxon>Gordonia</taxon>
    </lineage>
</organism>
<comment type="caution">
    <text evidence="4">The sequence shown here is derived from an EMBL/GenBank/DDBJ whole genome shotgun (WGS) entry which is preliminary data.</text>
</comment>
<feature type="domain" description="Mce/MlaD" evidence="2">
    <location>
        <begin position="40"/>
        <end position="117"/>
    </location>
</feature>
<dbReference type="Pfam" id="PF02470">
    <property type="entry name" value="MlaD"/>
    <property type="match status" value="1"/>
</dbReference>
<accession>A0A848L3D6</accession>
<dbReference type="NCBIfam" id="TIGR00996">
    <property type="entry name" value="Mtu_fam_mce"/>
    <property type="match status" value="1"/>
</dbReference>
<dbReference type="Pfam" id="PF11887">
    <property type="entry name" value="Mce4_CUP1"/>
    <property type="match status" value="1"/>
</dbReference>
<dbReference type="InterPro" id="IPR024516">
    <property type="entry name" value="Mce_C"/>
</dbReference>
<name>A0A848L3D6_9ACTN</name>
<evidence type="ECO:0000313" key="4">
    <source>
        <dbReference type="EMBL" id="NMO05266.1"/>
    </source>
</evidence>
<evidence type="ECO:0000256" key="1">
    <source>
        <dbReference type="SAM" id="MobiDB-lite"/>
    </source>
</evidence>
<feature type="region of interest" description="Disordered" evidence="1">
    <location>
        <begin position="409"/>
        <end position="438"/>
    </location>
</feature>
<keyword evidence="5" id="KW-1185">Reference proteome</keyword>
<proteinExistence type="predicted"/>
<evidence type="ECO:0000259" key="3">
    <source>
        <dbReference type="Pfam" id="PF11887"/>
    </source>
</evidence>
<dbReference type="InterPro" id="IPR003399">
    <property type="entry name" value="Mce/MlaD"/>
</dbReference>
<protein>
    <submittedName>
        <fullName evidence="4">MCE family protein</fullName>
    </submittedName>
</protein>
<evidence type="ECO:0000259" key="2">
    <source>
        <dbReference type="Pfam" id="PF02470"/>
    </source>
</evidence>
<evidence type="ECO:0000313" key="5">
    <source>
        <dbReference type="Proteomes" id="UP000550729"/>
    </source>
</evidence>
<feature type="region of interest" description="Disordered" evidence="1">
    <location>
        <begin position="321"/>
        <end position="349"/>
    </location>
</feature>
<dbReference type="RefSeq" id="WP_170197771.1">
    <property type="nucleotide sequence ID" value="NZ_JABBNB010000060.1"/>
</dbReference>
<sequence>MKLTHFVKVQLIVFAVLAVVSVVYGLAQYVGIGRLTGIGTYSVTAEFDNSGGIYRSGLVTFQGVTVGRVTDVELNLGSGAPVRVTLQIDSDQKVPVNTSAHVLSMSAIGEQYVDLVPAASPSSDVLSDGGVLPAAQNVSPTPTRDVLEKAQSLLASISSDNLNTVLTEVSTGLNGTGEHLAKLIDSSQNLLRLAQVNLAPTTKLLDDAEPLLLTGNRVAPDLRMSLLNLSSFTRQLAMSDQKVRTMLDVAPAAADQASTTLSTLTPTLPILLANLQTVGQVLRVNVPQLRQILTVYPALAASTMSSLRDFKLGDSPQAPLDVKLGNTENTPTCTQGYQGTLRRDPSEVSTEAVVPNQYCDVAKNNPKVARGARNIPCATDPSVRTAFVVNCPEGNPSTWPNMLARPYATSKQPKNAERAAGQNTSTSTDRAVPYSDRTGVFRGPDGVTYILGATTDTSNGKELTWQSLLIK</sequence>
<feature type="domain" description="Mammalian cell entry C-terminal" evidence="3">
    <location>
        <begin position="124"/>
        <end position="298"/>
    </location>
</feature>
<dbReference type="GO" id="GO:0005576">
    <property type="term" value="C:extracellular region"/>
    <property type="evidence" value="ECO:0007669"/>
    <property type="project" value="TreeGrafter"/>
</dbReference>
<feature type="compositionally biased region" description="Polar residues" evidence="1">
    <location>
        <begin position="326"/>
        <end position="338"/>
    </location>
</feature>